<evidence type="ECO:0000256" key="2">
    <source>
        <dbReference type="SAM" id="MobiDB-lite"/>
    </source>
</evidence>
<dbReference type="SMART" id="SM01264">
    <property type="entry name" value="M16C_associated"/>
    <property type="match status" value="1"/>
</dbReference>
<dbReference type="GO" id="GO:0046872">
    <property type="term" value="F:metal ion binding"/>
    <property type="evidence" value="ECO:0007669"/>
    <property type="project" value="InterPro"/>
</dbReference>
<feature type="domain" description="Peptidase M16C associated" evidence="3">
    <location>
        <begin position="786"/>
        <end position="1050"/>
    </location>
</feature>
<accession>A0A640KA77</accession>
<name>A0A640KA77_LEITA</name>
<sequence>MEDGLPFPHAAHTHTHQQHLHQDPLPFPHVRESHREWMRAPRCADLFLLRAFCCPSAANAHCHHKTRLVRGASLQRSSMMIHFNTRACVHSFQHRRPFFSSAAVRLRPGRVTATCMGFRFSGLSLTAPFSHLIVVLLFTRRPEAHMCWLWLHAALESPPPPPPPPISCSSPFCFPLPSHPPPHVPLPAPDGCGEVCTCEWALASTLTTHHFIFVLYWAHIGTPTFAYTSFPTQKCISSWQDNSVHNVCACLPRRHYCGFFFHFFVILPPPFRCTPRLICACLWVYIVLGNMLHRSVRCLALRASRREDLVFRSMHGFTLLKIRRIDDLHLVAYEMEHVRTGALYYHIDVEDNNNTFCIGFRTPAENSKGTSHVLEHTTLCGSRKYPVRDPFFMMLKRSLSSFMNAMTGSDYTLYPFSTTNRKDFQNLLDVYLDAVLHPLLRKEDFKQEGHRVELEDKSADSEDGADQSAKRTRRLVNNGVVFNEMRGVVSDPNNHFAHSLMRTMLPQTHYTYISGGYPPDILDLSYDELLSFQKRHYHPSNSITFTYGNLHPESHMEALNSYFADFERTAPVVVPTLADQHRFTEPQLVHLEGPLDAMGNSKRQKRVAVSYAVPKEYNKLEDVVALSVLDSLLSSGPSSPMFKNLIESQIGSKYAPMQGYAFYLSSPIITYGVAGVDEERADAETEVLQAVESALRVVQKDGFDERRVRSVIFQEELQHRHRSADYGLNTCTGLCAMGLCRTQNNPLDFINWLPHLRRLADDNAASLLPRIESHLLSNPHRAVVSVSAKKEYLNSLQDQLKEADEAVNASATEADKDLVEKETKEGLQRLRAPQPHDVLPTLRIEDIPTESFAEPVPCRSTLSSTNGEVYTIMQPTNGLVYVHGLIPFSTSLTGAMEHGELGQVPQNVMLLESLIGRTGAGKLSYKEHSIAVKLACSGFCFEPLLNESYLHKSTTITGTSYSFYTTKEKLKEALDLLSMTLLEPHFSADDADVCSRALSNLKMACSSVIQSLQAEGNRYAVIRAVAELTRRGELREHWWGLSHSTHVSEILEKLQGKPDVSREAVCALLADYAAFAQEMAFDMSRSLVWATCEDAHREEVEKMLKEFLDTFPRTDSAARTHLFLPPHSTKKGVQQISTKLPIDTSFVGMAMPNTLKWESPDQARVRVGCTLLCNEYLHRRVREEGGAYGSNCSATLQGEVGGISMSSYRDPTPELTAKAFLEAGDWLSDPKNVTAERVSEAKLRLFSSIDSPYAADAYGEAYFYSDLRQDTKQEMRDALLSVTPEDVVDVAHYFKPQSTAIISILQPAGESSGQAAAPPEAP</sequence>
<dbReference type="InterPro" id="IPR011249">
    <property type="entry name" value="Metalloenz_LuxS/M16"/>
</dbReference>
<reference evidence="4" key="1">
    <citation type="submission" date="2019-11" db="EMBL/GenBank/DDBJ databases">
        <title>Leishmania tarentolae CDS.</title>
        <authorList>
            <person name="Goto Y."/>
            <person name="Yamagishi J."/>
        </authorList>
    </citation>
    <scope>NUCLEOTIDE SEQUENCE [LARGE SCALE GENOMIC DNA]</scope>
    <source>
        <strain evidence="4">Parrot Tar II</strain>
    </source>
</reference>
<organism evidence="4 5">
    <name type="scientific">Leishmania tarentolae</name>
    <name type="common">Sauroleishmania tarentolae</name>
    <dbReference type="NCBI Taxonomy" id="5689"/>
    <lineage>
        <taxon>Eukaryota</taxon>
        <taxon>Discoba</taxon>
        <taxon>Euglenozoa</taxon>
        <taxon>Kinetoplastea</taxon>
        <taxon>Metakinetoplastina</taxon>
        <taxon>Trypanosomatida</taxon>
        <taxon>Trypanosomatidae</taxon>
        <taxon>Leishmaniinae</taxon>
        <taxon>Leishmania</taxon>
        <taxon>lizard Leishmania</taxon>
    </lineage>
</organism>
<dbReference type="VEuPathDB" id="TriTrypDB:LtaPh_0701000"/>
<feature type="compositionally biased region" description="Basic and acidic residues" evidence="2">
    <location>
        <begin position="450"/>
        <end position="460"/>
    </location>
</feature>
<dbReference type="InterPro" id="IPR007863">
    <property type="entry name" value="Peptidase_M16_C"/>
</dbReference>
<feature type="region of interest" description="Disordered" evidence="2">
    <location>
        <begin position="450"/>
        <end position="470"/>
    </location>
</feature>
<comment type="caution">
    <text evidence="4">The sequence shown here is derived from an EMBL/GenBank/DDBJ whole genome shotgun (WGS) entry which is preliminary data.</text>
</comment>
<keyword evidence="1" id="KW-0175">Coiled coil</keyword>
<dbReference type="GO" id="GO:0016485">
    <property type="term" value="P:protein processing"/>
    <property type="evidence" value="ECO:0007669"/>
    <property type="project" value="TreeGrafter"/>
</dbReference>
<keyword evidence="5" id="KW-1185">Reference proteome</keyword>
<dbReference type="PANTHER" id="PTHR43016:SF13">
    <property type="entry name" value="PRESEQUENCE PROTEASE, MITOCHONDRIAL"/>
    <property type="match status" value="1"/>
</dbReference>
<dbReference type="InterPro" id="IPR001431">
    <property type="entry name" value="Pept_M16_Zn_BS"/>
</dbReference>
<dbReference type="FunFam" id="3.30.830.10:FF:000106">
    <property type="entry name" value="Pitrilysin-like metalloprotease"/>
    <property type="match status" value="1"/>
</dbReference>
<dbReference type="Pfam" id="PF05193">
    <property type="entry name" value="Peptidase_M16_C"/>
    <property type="match status" value="1"/>
</dbReference>
<dbReference type="InterPro" id="IPR055130">
    <property type="entry name" value="PreP_C"/>
</dbReference>
<protein>
    <submittedName>
        <fullName evidence="4">Pitrilysin-like metalloprotease</fullName>
    </submittedName>
</protein>
<feature type="coiled-coil region" evidence="1">
    <location>
        <begin position="786"/>
        <end position="813"/>
    </location>
</feature>
<dbReference type="PROSITE" id="PS00143">
    <property type="entry name" value="INSULINASE"/>
    <property type="match status" value="1"/>
</dbReference>
<dbReference type="InterPro" id="IPR011765">
    <property type="entry name" value="Pept_M16_N"/>
</dbReference>
<dbReference type="GO" id="GO:0004222">
    <property type="term" value="F:metalloendopeptidase activity"/>
    <property type="evidence" value="ECO:0007669"/>
    <property type="project" value="InterPro"/>
</dbReference>
<dbReference type="Gene3D" id="3.30.830.10">
    <property type="entry name" value="Metalloenzyme, LuxS/M16 peptidase-like"/>
    <property type="match status" value="4"/>
</dbReference>
<evidence type="ECO:0000259" key="3">
    <source>
        <dbReference type="SMART" id="SM01264"/>
    </source>
</evidence>
<dbReference type="EMBL" id="BLBS01000008">
    <property type="protein sequence ID" value="GET86005.1"/>
    <property type="molecule type" value="Genomic_DNA"/>
</dbReference>
<dbReference type="InterPro" id="IPR013578">
    <property type="entry name" value="Peptidase_M16C_assoc"/>
</dbReference>
<feature type="compositionally biased region" description="Low complexity" evidence="2">
    <location>
        <begin position="1"/>
        <end position="10"/>
    </location>
</feature>
<proteinExistence type="predicted"/>
<dbReference type="SUPFAM" id="SSF63411">
    <property type="entry name" value="LuxS/MPP-like metallohydrolase"/>
    <property type="match status" value="4"/>
</dbReference>
<dbReference type="FunFam" id="3.30.830.10:FF:000080">
    <property type="entry name" value="Pitrilysin-like metalloprotease"/>
    <property type="match status" value="1"/>
</dbReference>
<evidence type="ECO:0000256" key="1">
    <source>
        <dbReference type="SAM" id="Coils"/>
    </source>
</evidence>
<dbReference type="Proteomes" id="UP000419144">
    <property type="component" value="Unassembled WGS sequence"/>
</dbReference>
<dbReference type="Pfam" id="PF08367">
    <property type="entry name" value="M16C_assoc"/>
    <property type="match status" value="1"/>
</dbReference>
<dbReference type="OrthoDB" id="10250783at2759"/>
<evidence type="ECO:0000313" key="5">
    <source>
        <dbReference type="Proteomes" id="UP000419144"/>
    </source>
</evidence>
<dbReference type="Pfam" id="PF22516">
    <property type="entry name" value="PreP_C"/>
    <property type="match status" value="1"/>
</dbReference>
<dbReference type="PANTHER" id="PTHR43016">
    <property type="entry name" value="PRESEQUENCE PROTEASE"/>
    <property type="match status" value="1"/>
</dbReference>
<evidence type="ECO:0000313" key="4">
    <source>
        <dbReference type="EMBL" id="GET86005.1"/>
    </source>
</evidence>
<dbReference type="Pfam" id="PF00675">
    <property type="entry name" value="Peptidase_M16"/>
    <property type="match status" value="1"/>
</dbReference>
<feature type="region of interest" description="Disordered" evidence="2">
    <location>
        <begin position="1"/>
        <end position="26"/>
    </location>
</feature>
<dbReference type="FunFam" id="3.30.830.10:FF:000057">
    <property type="entry name" value="Pitrilysin-like metalloprotease"/>
    <property type="match status" value="1"/>
</dbReference>
<gene>
    <name evidence="4" type="ORF">LtaPh_0701000</name>
</gene>